<name>A0A2P8FI71_9RHOB</name>
<dbReference type="Pfam" id="PF13474">
    <property type="entry name" value="SnoaL_3"/>
    <property type="match status" value="1"/>
</dbReference>
<gene>
    <name evidence="2" type="ORF">CLV88_102506</name>
</gene>
<keyword evidence="3" id="KW-1185">Reference proteome</keyword>
<organism evidence="2 3">
    <name type="scientific">Shimia abyssi</name>
    <dbReference type="NCBI Taxonomy" id="1662395"/>
    <lineage>
        <taxon>Bacteria</taxon>
        <taxon>Pseudomonadati</taxon>
        <taxon>Pseudomonadota</taxon>
        <taxon>Alphaproteobacteria</taxon>
        <taxon>Rhodobacterales</taxon>
        <taxon>Roseobacteraceae</taxon>
    </lineage>
</organism>
<feature type="domain" description="SnoaL-like" evidence="1">
    <location>
        <begin position="7"/>
        <end position="128"/>
    </location>
</feature>
<accession>A0A2P8FI71</accession>
<comment type="caution">
    <text evidence="2">The sequence shown here is derived from an EMBL/GenBank/DDBJ whole genome shotgun (WGS) entry which is preliminary data.</text>
</comment>
<evidence type="ECO:0000259" key="1">
    <source>
        <dbReference type="Pfam" id="PF13474"/>
    </source>
</evidence>
<dbReference type="InterPro" id="IPR032710">
    <property type="entry name" value="NTF2-like_dom_sf"/>
</dbReference>
<protein>
    <submittedName>
        <fullName evidence="2">Uncharacterized protein (TIGR02246 family)</fullName>
    </submittedName>
</protein>
<dbReference type="EMBL" id="PYGJ01000002">
    <property type="protein sequence ID" value="PSL21386.1"/>
    <property type="molecule type" value="Genomic_DNA"/>
</dbReference>
<evidence type="ECO:0000313" key="3">
    <source>
        <dbReference type="Proteomes" id="UP000240418"/>
    </source>
</evidence>
<reference evidence="2 3" key="1">
    <citation type="submission" date="2018-03" db="EMBL/GenBank/DDBJ databases">
        <title>Genomic Encyclopedia of Archaeal and Bacterial Type Strains, Phase II (KMG-II): from individual species to whole genera.</title>
        <authorList>
            <person name="Goeker M."/>
        </authorList>
    </citation>
    <scope>NUCLEOTIDE SEQUENCE [LARGE SCALE GENOMIC DNA]</scope>
    <source>
        <strain evidence="2 3">DSM 100673</strain>
    </source>
</reference>
<dbReference type="Gene3D" id="3.10.450.50">
    <property type="match status" value="1"/>
</dbReference>
<dbReference type="SUPFAM" id="SSF54427">
    <property type="entry name" value="NTF2-like"/>
    <property type="match status" value="1"/>
</dbReference>
<dbReference type="AlphaFoldDB" id="A0A2P8FI71"/>
<sequence>MPQQEAVLATLEEYAAAYCAKDLDRLMAIFVDGQGISLIGTGADELCSGREAVAAVFERNFRDATATRFEWDWKDVAIYRGAATVAVTLNIHLEIEGEPLVVPVRWTVSLVEVSNEWKWVHRHASSAASSQDEGTAYPAGS</sequence>
<dbReference type="RefSeq" id="WP_106607565.1">
    <property type="nucleotide sequence ID" value="NZ_PYGJ01000002.1"/>
</dbReference>
<dbReference type="Proteomes" id="UP000240418">
    <property type="component" value="Unassembled WGS sequence"/>
</dbReference>
<dbReference type="OrthoDB" id="7855486at2"/>
<dbReference type="InterPro" id="IPR037401">
    <property type="entry name" value="SnoaL-like"/>
</dbReference>
<proteinExistence type="predicted"/>
<evidence type="ECO:0000313" key="2">
    <source>
        <dbReference type="EMBL" id="PSL21386.1"/>
    </source>
</evidence>